<dbReference type="WBParaSite" id="EVEC_0000018901-mRNA-1">
    <property type="protein sequence ID" value="EVEC_0000018901-mRNA-1"/>
    <property type="gene ID" value="EVEC_0000018901"/>
</dbReference>
<gene>
    <name evidence="1" type="ORF">EVEC_LOCUS126</name>
</gene>
<dbReference type="AlphaFoldDB" id="A0A0N4USR1"/>
<organism evidence="3">
    <name type="scientific">Enterobius vermicularis</name>
    <name type="common">Human pinworm</name>
    <dbReference type="NCBI Taxonomy" id="51028"/>
    <lineage>
        <taxon>Eukaryota</taxon>
        <taxon>Metazoa</taxon>
        <taxon>Ecdysozoa</taxon>
        <taxon>Nematoda</taxon>
        <taxon>Chromadorea</taxon>
        <taxon>Rhabditida</taxon>
        <taxon>Spirurina</taxon>
        <taxon>Oxyuridomorpha</taxon>
        <taxon>Oxyuroidea</taxon>
        <taxon>Oxyuridae</taxon>
        <taxon>Enterobius</taxon>
    </lineage>
</organism>
<accession>A0A0N4USR1</accession>
<reference evidence="3" key="1">
    <citation type="submission" date="2017-02" db="UniProtKB">
        <authorList>
            <consortium name="WormBaseParasite"/>
        </authorList>
    </citation>
    <scope>IDENTIFICATION</scope>
</reference>
<keyword evidence="2" id="KW-1185">Reference proteome</keyword>
<evidence type="ECO:0000313" key="3">
    <source>
        <dbReference type="WBParaSite" id="EVEC_0000018901-mRNA-1"/>
    </source>
</evidence>
<evidence type="ECO:0000313" key="2">
    <source>
        <dbReference type="Proteomes" id="UP000274131"/>
    </source>
</evidence>
<protein>
    <submittedName>
        <fullName evidence="3">Reverse transcriptase</fullName>
    </submittedName>
</protein>
<evidence type="ECO:0000313" key="1">
    <source>
        <dbReference type="EMBL" id="VDD84983.1"/>
    </source>
</evidence>
<reference evidence="1 2" key="2">
    <citation type="submission" date="2018-10" db="EMBL/GenBank/DDBJ databases">
        <authorList>
            <consortium name="Pathogen Informatics"/>
        </authorList>
    </citation>
    <scope>NUCLEOTIDE SEQUENCE [LARGE SCALE GENOMIC DNA]</scope>
</reference>
<dbReference type="EMBL" id="UXUI01000076">
    <property type="protein sequence ID" value="VDD84983.1"/>
    <property type="molecule type" value="Genomic_DNA"/>
</dbReference>
<name>A0A0N4USR1_ENTVE</name>
<dbReference type="OrthoDB" id="5855725at2759"/>
<proteinExistence type="predicted"/>
<dbReference type="Pfam" id="PF05380">
    <property type="entry name" value="Peptidase_A17"/>
    <property type="match status" value="1"/>
</dbReference>
<dbReference type="InterPro" id="IPR008042">
    <property type="entry name" value="Retrotrans_Pao"/>
</dbReference>
<dbReference type="Proteomes" id="UP000274131">
    <property type="component" value="Unassembled WGS sequence"/>
</dbReference>
<sequence>MHAFTDASAICYAVASRLKPYKEVTIPRLELLAVWIGVKALEFARSECELTKAGLTKLENSLTLNFITSQGMRTLRLREGEPCAQLRGNRIWWECPPWLKSTEVEFGKAITWEETVVNISTGSSHPIVDARTMVQADRFSSWAKLKRVVSYCLRFIKEISRELDTGEHRSLFDMLKCGTRRTYYCQWDD</sequence>
<dbReference type="STRING" id="51028.A0A0N4USR1"/>